<feature type="compositionally biased region" description="Pro residues" evidence="1">
    <location>
        <begin position="287"/>
        <end position="306"/>
    </location>
</feature>
<feature type="region of interest" description="Disordered" evidence="1">
    <location>
        <begin position="259"/>
        <end position="320"/>
    </location>
</feature>
<evidence type="ECO:0000256" key="1">
    <source>
        <dbReference type="SAM" id="MobiDB-lite"/>
    </source>
</evidence>
<sequence>MNQQQFSAQAPAGVAASDDLITVPRSTFMTMLQTNLDTMRQTCVAPRFGQQAEAPAAAAAPPSQMRLPIVSPFPPAHSGYYPMPYHFQPPMDVQADTTYVPYVHVPPPGVLPPFAPHMYGGLMAPPTYSPVAHPARPGKRKRDGEDDYESGPLFPGEIQRDFQSLSKSIAALQSEIKDIKNASAGQQLQPQPYLPPPPPTIYHSAPGDAAAAQGYYVRYVSPYQAPVGGAQCVYGPQGVVEHAAPNAAPQGVHQVAPQATGGATANSNGSCGQSAPCDTKEAGCGQPPQPQPQAQPQQQPQPPQQPPQVVVEASTKPSQISQLQKIFCEELLNKT</sequence>
<dbReference type="KEGG" id="vg:23104154"/>
<protein>
    <submittedName>
        <fullName evidence="2">Capsid scaffold protein</fullName>
    </submittedName>
</protein>
<dbReference type="Proteomes" id="UP000124452">
    <property type="component" value="Segment"/>
</dbReference>
<keyword evidence="3" id="KW-1185">Reference proteome</keyword>
<evidence type="ECO:0000313" key="2">
    <source>
        <dbReference type="EMBL" id="AIU39542.1"/>
    </source>
</evidence>
<dbReference type="Pfam" id="PF00716">
    <property type="entry name" value="Peptidase_S21"/>
    <property type="match status" value="1"/>
</dbReference>
<proteinExistence type="predicted"/>
<gene>
    <name evidence="2" type="primary">ORF17.5</name>
</gene>
<accession>A0A0B4Q5H5</accession>
<dbReference type="OrthoDB" id="9131at10239"/>
<dbReference type="GO" id="GO:0006508">
    <property type="term" value="P:proteolysis"/>
    <property type="evidence" value="ECO:0007669"/>
    <property type="project" value="InterPro"/>
</dbReference>
<evidence type="ECO:0000313" key="3">
    <source>
        <dbReference type="Proteomes" id="UP000124452"/>
    </source>
</evidence>
<dbReference type="EMBL" id="KM924295">
    <property type="protein sequence ID" value="AIU39542.1"/>
    <property type="molecule type" value="Genomic_DNA"/>
</dbReference>
<dbReference type="GeneID" id="23104154"/>
<feature type="region of interest" description="Disordered" evidence="1">
    <location>
        <begin position="130"/>
        <end position="156"/>
    </location>
</feature>
<dbReference type="RefSeq" id="YP_009118407.1">
    <property type="nucleotide sequence ID" value="NC_026421.1"/>
</dbReference>
<feature type="region of interest" description="Disordered" evidence="1">
    <location>
        <begin position="184"/>
        <end position="206"/>
    </location>
</feature>
<dbReference type="GO" id="GO:0004252">
    <property type="term" value="F:serine-type endopeptidase activity"/>
    <property type="evidence" value="ECO:0007669"/>
    <property type="project" value="InterPro"/>
</dbReference>
<reference evidence="2 3" key="1">
    <citation type="journal article" date="2015" name="Genome Announc.">
        <title>Genome sequences of equid herpesviruses 2 and 5.</title>
        <authorList>
            <person name="Wilkie G.S."/>
            <person name="Kerr K."/>
            <person name="Stewart J.P."/>
            <person name="Studdert M.J."/>
            <person name="Davison A.J."/>
        </authorList>
    </citation>
    <scope>NUCLEOTIDE SEQUENCE [LARGE SCALE GENOMIC DNA]</scope>
    <source>
        <strain evidence="2">2-141/67</strain>
    </source>
</reference>
<organism evidence="2 3">
    <name type="scientific">Equid gammaherpesvirus 5</name>
    <dbReference type="NCBI Taxonomy" id="10371"/>
    <lineage>
        <taxon>Viruses</taxon>
        <taxon>Duplodnaviria</taxon>
        <taxon>Heunggongvirae</taxon>
        <taxon>Peploviricota</taxon>
        <taxon>Herviviricetes</taxon>
        <taxon>Herpesvirales</taxon>
        <taxon>Orthoherpesviridae</taxon>
        <taxon>Gammaherpesvirinae</taxon>
        <taxon>Percavirus</taxon>
        <taxon>Percavirus equidgamma5</taxon>
    </lineage>
</organism>
<feature type="compositionally biased region" description="Polar residues" evidence="1">
    <location>
        <begin position="261"/>
        <end position="273"/>
    </location>
</feature>
<name>A0A0B4Q5H5_9GAMA</name>
<dbReference type="InterPro" id="IPR001847">
    <property type="entry name" value="Peptidase_S21"/>
</dbReference>